<comment type="cofactor">
    <cofactor evidence="2">
        <name>Mg(2+)</name>
        <dbReference type="ChEBI" id="CHEBI:18420"/>
    </cofactor>
</comment>
<dbReference type="InterPro" id="IPR051055">
    <property type="entry name" value="PIF1_helicase"/>
</dbReference>
<dbReference type="GO" id="GO:0043139">
    <property type="term" value="F:5'-3' DNA helicase activity"/>
    <property type="evidence" value="ECO:0007669"/>
    <property type="project" value="UniProtKB-EC"/>
</dbReference>
<keyword evidence="1" id="KW-0539">Nucleus</keyword>
<dbReference type="CDD" id="cd18809">
    <property type="entry name" value="SF1_C_RecD"/>
    <property type="match status" value="1"/>
</dbReference>
<dbReference type="Pfam" id="PF05970">
    <property type="entry name" value="PIF1"/>
    <property type="match status" value="2"/>
</dbReference>
<dbReference type="EC" id="5.6.2.3" evidence="2"/>
<dbReference type="GO" id="GO:0000981">
    <property type="term" value="F:DNA-binding transcription factor activity, RNA polymerase II-specific"/>
    <property type="evidence" value="ECO:0007669"/>
    <property type="project" value="InterPro"/>
</dbReference>
<organism evidence="5 6">
    <name type="scientific">Fusarium anthophilum</name>
    <dbReference type="NCBI Taxonomy" id="48485"/>
    <lineage>
        <taxon>Eukaryota</taxon>
        <taxon>Fungi</taxon>
        <taxon>Dikarya</taxon>
        <taxon>Ascomycota</taxon>
        <taxon>Pezizomycotina</taxon>
        <taxon>Sordariomycetes</taxon>
        <taxon>Hypocreomycetidae</taxon>
        <taxon>Hypocreales</taxon>
        <taxon>Nectriaceae</taxon>
        <taxon>Fusarium</taxon>
        <taxon>Fusarium fujikuroi species complex</taxon>
    </lineage>
</organism>
<dbReference type="CDD" id="cd00067">
    <property type="entry name" value="GAL4"/>
    <property type="match status" value="1"/>
</dbReference>
<feature type="compositionally biased region" description="Polar residues" evidence="3">
    <location>
        <begin position="646"/>
        <end position="669"/>
    </location>
</feature>
<dbReference type="GO" id="GO:0008270">
    <property type="term" value="F:zinc ion binding"/>
    <property type="evidence" value="ECO:0007669"/>
    <property type="project" value="InterPro"/>
</dbReference>
<feature type="compositionally biased region" description="Low complexity" evidence="3">
    <location>
        <begin position="676"/>
        <end position="690"/>
    </location>
</feature>
<dbReference type="GO" id="GO:0006310">
    <property type="term" value="P:DNA recombination"/>
    <property type="evidence" value="ECO:0007669"/>
    <property type="project" value="UniProtKB-KW"/>
</dbReference>
<keyword evidence="2" id="KW-0234">DNA repair</keyword>
<comment type="caution">
    <text evidence="5">The sequence shown here is derived from an EMBL/GenBank/DDBJ whole genome shotgun (WGS) entry which is preliminary data.</text>
</comment>
<dbReference type="GO" id="GO:0005524">
    <property type="term" value="F:ATP binding"/>
    <property type="evidence" value="ECO:0007669"/>
    <property type="project" value="UniProtKB-KW"/>
</dbReference>
<dbReference type="SUPFAM" id="SSF52540">
    <property type="entry name" value="P-loop containing nucleoside triphosphate hydrolases"/>
    <property type="match status" value="3"/>
</dbReference>
<reference evidence="5 6" key="1">
    <citation type="journal article" date="2020" name="BMC Genomics">
        <title>Correction to: Identification and distribution of gene clusters required for synthesis of sphingolipid metabolism inhibitors in diverse species of the filamentous fungus Fusarium.</title>
        <authorList>
            <person name="Kim H.S."/>
            <person name="Lohmar J.M."/>
            <person name="Busman M."/>
            <person name="Brown D.W."/>
            <person name="Naumann T.A."/>
            <person name="Divon H.H."/>
            <person name="Lysoe E."/>
            <person name="Uhlig S."/>
            <person name="Proctor R.H."/>
        </authorList>
    </citation>
    <scope>NUCLEOTIDE SEQUENCE [LARGE SCALE GENOMIC DNA]</scope>
    <source>
        <strain evidence="5 6">NRRL 25214</strain>
    </source>
</reference>
<keyword evidence="2" id="KW-0227">DNA damage</keyword>
<gene>
    <name evidence="5" type="ORF">FANTH_8654</name>
</gene>
<keyword evidence="2" id="KW-0547">Nucleotide-binding</keyword>
<protein>
    <recommendedName>
        <fullName evidence="2">ATP-dependent DNA helicase</fullName>
        <ecNumber evidence="2">5.6.2.3</ecNumber>
    </recommendedName>
</protein>
<feature type="compositionally biased region" description="Polar residues" evidence="3">
    <location>
        <begin position="722"/>
        <end position="731"/>
    </location>
</feature>
<dbReference type="InterPro" id="IPR010285">
    <property type="entry name" value="DNA_helicase_pif1-like_DEAD"/>
</dbReference>
<feature type="region of interest" description="Disordered" evidence="3">
    <location>
        <begin position="600"/>
        <end position="749"/>
    </location>
</feature>
<dbReference type="GO" id="GO:0006281">
    <property type="term" value="P:DNA repair"/>
    <property type="evidence" value="ECO:0007669"/>
    <property type="project" value="UniProtKB-KW"/>
</dbReference>
<comment type="catalytic activity">
    <reaction evidence="2">
        <text>ATP + H2O = ADP + phosphate + H(+)</text>
        <dbReference type="Rhea" id="RHEA:13065"/>
        <dbReference type="ChEBI" id="CHEBI:15377"/>
        <dbReference type="ChEBI" id="CHEBI:15378"/>
        <dbReference type="ChEBI" id="CHEBI:30616"/>
        <dbReference type="ChEBI" id="CHEBI:43474"/>
        <dbReference type="ChEBI" id="CHEBI:456216"/>
        <dbReference type="EC" id="5.6.2.3"/>
    </reaction>
</comment>
<feature type="compositionally biased region" description="Basic residues" evidence="3">
    <location>
        <begin position="732"/>
        <end position="741"/>
    </location>
</feature>
<keyword evidence="2" id="KW-0378">Hydrolase</keyword>
<accession>A0A8H4Z8Y9</accession>
<name>A0A8H4Z8Y9_9HYPO</name>
<feature type="region of interest" description="Disordered" evidence="3">
    <location>
        <begin position="780"/>
        <end position="800"/>
    </location>
</feature>
<dbReference type="PANTHER" id="PTHR47642:SF7">
    <property type="entry name" value="ATP-DEPENDENT DNA HELICASE PIF1"/>
    <property type="match status" value="1"/>
</dbReference>
<keyword evidence="2" id="KW-0233">DNA recombination</keyword>
<dbReference type="Gene3D" id="3.40.50.300">
    <property type="entry name" value="P-loop containing nucleotide triphosphate hydrolases"/>
    <property type="match status" value="2"/>
</dbReference>
<feature type="domain" description="AAA+ ATPase" evidence="4">
    <location>
        <begin position="825"/>
        <end position="962"/>
    </location>
</feature>
<evidence type="ECO:0000313" key="6">
    <source>
        <dbReference type="Proteomes" id="UP000573603"/>
    </source>
</evidence>
<comment type="similarity">
    <text evidence="2">Belongs to the helicase family.</text>
</comment>
<dbReference type="InterPro" id="IPR001138">
    <property type="entry name" value="Zn2Cys6_DnaBD"/>
</dbReference>
<sequence length="1354" mass="152708">METSMESLFFETCHFCGKAFTQAKTKCDFGQPCSRCTKKDLRCGYGRPFCTGTAGSIEHSQGPYTHSINDLIPCEILDVPFELDEFASGFISPLSTLVTDTSGLMPTSLDGLPLNIASGTQIQSRLRSLSSKGDLTRVSKRLSSLQHASRVIMQMLYAYPQMMLRRQTFPPFIHPHWHEETLPETLGSCISLAQLFAARTPETEPFLWRMVAAEEERFREKLHTFSPREVHLCLEAMLIYMMMSMSEPDSGSNGRTSRLFETAELIGSRFLELAGNYSTSELSEPSLTWQDWIFAESRRRMSCLWLIIGCVITIENGKKCSVCSDMWSLPLPSSRLLWEARSLEEWQTEKAFFDMSCPMTTLGELVEAKANAGNPLEAQRLQNWEMGSDKMSAMLNIAVEFALKNASWKKTVRKRLRRTDVLIIDEISMVSSDFLNRMNACLKEVKWGQEAGGPAFGGLKVVVTGDFCQLAPVNPFEFCYNCGARLAVNNVAGTYRCPKFSDHGPWADEDKWAFRSSAWAEANFACFNLREIHRQNDLVFVRMLEKCRLGFPFTENDIDLLMNHDCEVEDAPQLLCTRKEVDPINRDKFKAITGFPTRHVTRAPLKRKRDANAQAPTSASEPKRLQRSSSFISIHSSSDEDEAPKANSSSRADAKSSLQQPRSNKNTMANFLAMGKQKPSQPLQQQPQQKPYKEPPQKSSPPKPSQKLPQMPPKPSQEPSRKPSQLPQQKSSRPKPPHKPQHIQQQTQQQTLREILLQKIQQLEQHIAEQKSQMIPQQLLPMPLLPSNPSTSGPADNEDDFLAVDPVPEPTLCKEQQDLLDLILSGTNVFFTGSAGCGKSTVLKAAAKKLRAAGKIVHITAPTGRAALGVNGVTTWSYMGWSIDSMKSPLSDLKSDSHRKTVKARLMETDVLVIDEISMVENHHLQRMNECLKSARCWSPQHNNYSPTAPAFGGVQLLVTGDFCQLPPVKPFGHCIRCGSPTTADAKWSPSEWNCRSNCGPFYVEDQWAFRSAAWEEANFTHVHLKEIHRQSDESSVKMLQKCRLGIPFSKKEEKALLTQNPDDPKFRNVTKLFAYRNSVQEENRSCFDDLPGRSTTYEAIDGFDWRPEHTELAHYNQPTNDRYSDFPPVDMTLEQCKDSPLDTYVEMKVNALVMLKINLDPEKGLVNGSQGIVIGWEPYDTDKLPNSKKGSVSNIDVLAGHHSDWRARKIKKYAETRRIRLWPIVRFNNGITRTIYPWVMVNTLGATEPYSVLYRTLLPLVLAWAVSIHKSQGMTLTHVTTDLGQAWDQALKYVALSRVTSLDGLAILKPGGRKKRQSRKDSLAVVESSSHEVREFLEDKFGRNLFTDLEGNR</sequence>
<evidence type="ECO:0000256" key="2">
    <source>
        <dbReference type="RuleBase" id="RU363044"/>
    </source>
</evidence>
<dbReference type="SMART" id="SM00382">
    <property type="entry name" value="AAA"/>
    <property type="match status" value="1"/>
</dbReference>
<evidence type="ECO:0000259" key="4">
    <source>
        <dbReference type="SMART" id="SM00382"/>
    </source>
</evidence>
<dbReference type="InterPro" id="IPR003593">
    <property type="entry name" value="AAA+_ATPase"/>
</dbReference>
<keyword evidence="2" id="KW-0347">Helicase</keyword>
<keyword evidence="6" id="KW-1185">Reference proteome</keyword>
<dbReference type="Proteomes" id="UP000573603">
    <property type="component" value="Unassembled WGS sequence"/>
</dbReference>
<keyword evidence="2" id="KW-0067">ATP-binding</keyword>
<feature type="compositionally biased region" description="Basic residues" evidence="3">
    <location>
        <begin position="600"/>
        <end position="609"/>
    </location>
</feature>
<dbReference type="GO" id="GO:0000723">
    <property type="term" value="P:telomere maintenance"/>
    <property type="evidence" value="ECO:0007669"/>
    <property type="project" value="InterPro"/>
</dbReference>
<evidence type="ECO:0000256" key="3">
    <source>
        <dbReference type="SAM" id="MobiDB-lite"/>
    </source>
</evidence>
<dbReference type="EMBL" id="JABEVY010000209">
    <property type="protein sequence ID" value="KAF5242488.1"/>
    <property type="molecule type" value="Genomic_DNA"/>
</dbReference>
<evidence type="ECO:0000256" key="1">
    <source>
        <dbReference type="ARBA" id="ARBA00023242"/>
    </source>
</evidence>
<evidence type="ECO:0000313" key="5">
    <source>
        <dbReference type="EMBL" id="KAF5242488.1"/>
    </source>
</evidence>
<dbReference type="GO" id="GO:0016787">
    <property type="term" value="F:hydrolase activity"/>
    <property type="evidence" value="ECO:0007669"/>
    <property type="project" value="UniProtKB-KW"/>
</dbReference>
<dbReference type="InterPro" id="IPR027417">
    <property type="entry name" value="P-loop_NTPase"/>
</dbReference>
<dbReference type="PANTHER" id="PTHR47642">
    <property type="entry name" value="ATP-DEPENDENT DNA HELICASE"/>
    <property type="match status" value="1"/>
</dbReference>
<feature type="compositionally biased region" description="Pro residues" evidence="3">
    <location>
        <begin position="698"/>
        <end position="716"/>
    </location>
</feature>
<proteinExistence type="inferred from homology"/>